<name>A0AAE2RX75_CLOBE</name>
<dbReference type="EMBL" id="JADOEF010000004">
    <property type="protein sequence ID" value="MBF7811957.1"/>
    <property type="molecule type" value="Genomic_DNA"/>
</dbReference>
<accession>A0AAE2RX75</accession>
<sequence>MVQDYYSLIKRIRAMRRDYPNLTIEQKNLLMNMELKIEAKYIKPNECHTKSEKKKLKQKINEIRRHNAKNHIENK</sequence>
<dbReference type="RefSeq" id="WP_011968695.1">
    <property type="nucleotide sequence ID" value="NZ_CP073279.1"/>
</dbReference>
<evidence type="ECO:0000313" key="2">
    <source>
        <dbReference type="Proteomes" id="UP000631418"/>
    </source>
</evidence>
<gene>
    <name evidence="1" type="ORF">IS491_25530</name>
</gene>
<comment type="caution">
    <text evidence="1">The sequence shown here is derived from an EMBL/GenBank/DDBJ whole genome shotgun (WGS) entry which is preliminary data.</text>
</comment>
<protein>
    <submittedName>
        <fullName evidence="1">Uncharacterized protein</fullName>
    </submittedName>
</protein>
<reference evidence="1" key="1">
    <citation type="submission" date="2020-11" db="EMBL/GenBank/DDBJ databases">
        <authorList>
            <person name="Thieme N."/>
            <person name="Liebl W."/>
            <person name="Zverlov V."/>
        </authorList>
    </citation>
    <scope>NUCLEOTIDE SEQUENCE</scope>
    <source>
        <strain evidence="1">NT08</strain>
    </source>
</reference>
<proteinExistence type="predicted"/>
<dbReference type="AlphaFoldDB" id="A0AAE2RX75"/>
<evidence type="ECO:0000313" key="1">
    <source>
        <dbReference type="EMBL" id="MBF7811957.1"/>
    </source>
</evidence>
<organism evidence="1 2">
    <name type="scientific">Clostridium beijerinckii</name>
    <name type="common">Clostridium MP</name>
    <dbReference type="NCBI Taxonomy" id="1520"/>
    <lineage>
        <taxon>Bacteria</taxon>
        <taxon>Bacillati</taxon>
        <taxon>Bacillota</taxon>
        <taxon>Clostridia</taxon>
        <taxon>Eubacteriales</taxon>
        <taxon>Clostridiaceae</taxon>
        <taxon>Clostridium</taxon>
    </lineage>
</organism>
<dbReference type="Proteomes" id="UP000631418">
    <property type="component" value="Unassembled WGS sequence"/>
</dbReference>